<feature type="region of interest" description="Disordered" evidence="1">
    <location>
        <begin position="341"/>
        <end position="361"/>
    </location>
</feature>
<comment type="caution">
    <text evidence="2">The sequence shown here is derived from an EMBL/GenBank/DDBJ whole genome shotgun (WGS) entry which is preliminary data.</text>
</comment>
<gene>
    <name evidence="2" type="ORF">PCOR1329_LOCUS84442</name>
</gene>
<dbReference type="Proteomes" id="UP001189429">
    <property type="component" value="Unassembled WGS sequence"/>
</dbReference>
<sequence length="490" mass="53458">MPLSDGDVVRHLARLSPQSVADLVKGAERLRGALVDHEFEVYVSNVGVGITLSRKRFFRALRSPCGTNQLRHKRFRAMIPCECSALDVAILAGEPMLARALRAVGVQMLAFQGQEWTFIDLFGGEQKLTELEARRLEAALLAGVEFGAFLPRLLHAAIGGHQRKAAMLLKRHGAEINISELGNVNCLHLDVETLSLVEQLGYDLRAARPGWAAVEFWFWRYFPHVLFFDDFFPEPPQLLEMVIYCRQTRTAERLAASGCDAGRLSLEFLRVLGPDAVDVARRVSAIAQVMYQLVILQLSGWWHREGPGAAGGRVVAHHACVVELIAEFALAVPLLGELRREPPPPRPAPAPPGARAAAAPAREPGNAAEVVVVASWEHEEPAAEIHPAEAAAVVEQQWASGVAALCEGLARPRHDGVGIVGLRFGRDPAAFHEAVLASPPSLRALERGEDVKPAWASGAFVLVPECVAREGLEEWVGQASGGKWRERGFR</sequence>
<keyword evidence="3" id="KW-1185">Reference proteome</keyword>
<evidence type="ECO:0000256" key="1">
    <source>
        <dbReference type="SAM" id="MobiDB-lite"/>
    </source>
</evidence>
<evidence type="ECO:0000313" key="3">
    <source>
        <dbReference type="Proteomes" id="UP001189429"/>
    </source>
</evidence>
<accession>A0ABN9YBS0</accession>
<dbReference type="EMBL" id="CAUYUJ010022347">
    <property type="protein sequence ID" value="CAK0910206.1"/>
    <property type="molecule type" value="Genomic_DNA"/>
</dbReference>
<protein>
    <submittedName>
        <fullName evidence="2">Uncharacterized protein</fullName>
    </submittedName>
</protein>
<evidence type="ECO:0000313" key="2">
    <source>
        <dbReference type="EMBL" id="CAK0910206.1"/>
    </source>
</evidence>
<name>A0ABN9YBS0_9DINO</name>
<proteinExistence type="predicted"/>
<organism evidence="2 3">
    <name type="scientific">Prorocentrum cordatum</name>
    <dbReference type="NCBI Taxonomy" id="2364126"/>
    <lineage>
        <taxon>Eukaryota</taxon>
        <taxon>Sar</taxon>
        <taxon>Alveolata</taxon>
        <taxon>Dinophyceae</taxon>
        <taxon>Prorocentrales</taxon>
        <taxon>Prorocentraceae</taxon>
        <taxon>Prorocentrum</taxon>
    </lineage>
</organism>
<reference evidence="2" key="1">
    <citation type="submission" date="2023-10" db="EMBL/GenBank/DDBJ databases">
        <authorList>
            <person name="Chen Y."/>
            <person name="Shah S."/>
            <person name="Dougan E. K."/>
            <person name="Thang M."/>
            <person name="Chan C."/>
        </authorList>
    </citation>
    <scope>NUCLEOTIDE SEQUENCE [LARGE SCALE GENOMIC DNA]</scope>
</reference>